<proteinExistence type="predicted"/>
<dbReference type="AlphaFoldDB" id="A0A974CQ84"/>
<gene>
    <name evidence="1" type="ORF">XELAEV_18028711mg</name>
</gene>
<evidence type="ECO:0000313" key="1">
    <source>
        <dbReference type="EMBL" id="OCT77619.1"/>
    </source>
</evidence>
<dbReference type="EMBL" id="CM004475">
    <property type="protein sequence ID" value="OCT77619.1"/>
    <property type="molecule type" value="Genomic_DNA"/>
</dbReference>
<dbReference type="Proteomes" id="UP000694892">
    <property type="component" value="Chromosome 5S"/>
</dbReference>
<reference evidence="2" key="1">
    <citation type="journal article" date="2016" name="Nature">
        <title>Genome evolution in the allotetraploid frog Xenopus laevis.</title>
        <authorList>
            <person name="Session A.M."/>
            <person name="Uno Y."/>
            <person name="Kwon T."/>
            <person name="Chapman J.A."/>
            <person name="Toyoda A."/>
            <person name="Takahashi S."/>
            <person name="Fukui A."/>
            <person name="Hikosaka A."/>
            <person name="Suzuki A."/>
            <person name="Kondo M."/>
            <person name="van Heeringen S.J."/>
            <person name="Quigley I."/>
            <person name="Heinz S."/>
            <person name="Ogino H."/>
            <person name="Ochi H."/>
            <person name="Hellsten U."/>
            <person name="Lyons J.B."/>
            <person name="Simakov O."/>
            <person name="Putnam N."/>
            <person name="Stites J."/>
            <person name="Kuroki Y."/>
            <person name="Tanaka T."/>
            <person name="Michiue T."/>
            <person name="Watanabe M."/>
            <person name="Bogdanovic O."/>
            <person name="Lister R."/>
            <person name="Georgiou G."/>
            <person name="Paranjpe S.S."/>
            <person name="van Kruijsbergen I."/>
            <person name="Shu S."/>
            <person name="Carlson J."/>
            <person name="Kinoshita T."/>
            <person name="Ohta Y."/>
            <person name="Mawaribuchi S."/>
            <person name="Jenkins J."/>
            <person name="Grimwood J."/>
            <person name="Schmutz J."/>
            <person name="Mitros T."/>
            <person name="Mozaffari S.V."/>
            <person name="Suzuki Y."/>
            <person name="Haramoto Y."/>
            <person name="Yamamoto T.S."/>
            <person name="Takagi C."/>
            <person name="Heald R."/>
            <person name="Miller K."/>
            <person name="Haudenschild C."/>
            <person name="Kitzman J."/>
            <person name="Nakayama T."/>
            <person name="Izutsu Y."/>
            <person name="Robert J."/>
            <person name="Fortriede J."/>
            <person name="Burns K."/>
            <person name="Lotay V."/>
            <person name="Karimi K."/>
            <person name="Yasuoka Y."/>
            <person name="Dichmann D.S."/>
            <person name="Flajnik M.F."/>
            <person name="Houston D.W."/>
            <person name="Shendure J."/>
            <person name="DuPasquier L."/>
            <person name="Vize P.D."/>
            <person name="Zorn A.M."/>
            <person name="Ito M."/>
            <person name="Marcotte E.M."/>
            <person name="Wallingford J.B."/>
            <person name="Ito Y."/>
            <person name="Asashima M."/>
            <person name="Ueno N."/>
            <person name="Matsuda Y."/>
            <person name="Veenstra G.J."/>
            <person name="Fujiyama A."/>
            <person name="Harland R.M."/>
            <person name="Taira M."/>
            <person name="Rokhsar D.S."/>
        </authorList>
    </citation>
    <scope>NUCLEOTIDE SEQUENCE [LARGE SCALE GENOMIC DNA]</scope>
    <source>
        <strain evidence="2">J</strain>
    </source>
</reference>
<protein>
    <submittedName>
        <fullName evidence="1">Uncharacterized protein</fullName>
    </submittedName>
</protein>
<evidence type="ECO:0000313" key="2">
    <source>
        <dbReference type="Proteomes" id="UP000694892"/>
    </source>
</evidence>
<accession>A0A974CQ84</accession>
<name>A0A974CQ84_XENLA</name>
<organism evidence="1 2">
    <name type="scientific">Xenopus laevis</name>
    <name type="common">African clawed frog</name>
    <dbReference type="NCBI Taxonomy" id="8355"/>
    <lineage>
        <taxon>Eukaryota</taxon>
        <taxon>Metazoa</taxon>
        <taxon>Chordata</taxon>
        <taxon>Craniata</taxon>
        <taxon>Vertebrata</taxon>
        <taxon>Euteleostomi</taxon>
        <taxon>Amphibia</taxon>
        <taxon>Batrachia</taxon>
        <taxon>Anura</taxon>
        <taxon>Pipoidea</taxon>
        <taxon>Pipidae</taxon>
        <taxon>Xenopodinae</taxon>
        <taxon>Xenopus</taxon>
        <taxon>Xenopus</taxon>
    </lineage>
</organism>
<sequence length="79" mass="8904">MGPIEGVWVLMPCVLARGKKTRQISRRHAIALNLGNVKSTQQHKLKTKTQQITNKLQTITQTRHIQVTLLLCLSFTAIV</sequence>